<organism evidence="1 2">
    <name type="scientific">Dentiscutata heterogama</name>
    <dbReference type="NCBI Taxonomy" id="1316150"/>
    <lineage>
        <taxon>Eukaryota</taxon>
        <taxon>Fungi</taxon>
        <taxon>Fungi incertae sedis</taxon>
        <taxon>Mucoromycota</taxon>
        <taxon>Glomeromycotina</taxon>
        <taxon>Glomeromycetes</taxon>
        <taxon>Diversisporales</taxon>
        <taxon>Gigasporaceae</taxon>
        <taxon>Dentiscutata</taxon>
    </lineage>
</organism>
<sequence length="65" mass="7558">MSKIKNSLFDSIFLETYSELETLNDELNELYKVYQTNNLKNDSDSDDDIDNKDESITSEEGQEDN</sequence>
<evidence type="ECO:0000313" key="1">
    <source>
        <dbReference type="EMBL" id="CAG8599213.1"/>
    </source>
</evidence>
<name>A0ACA9MNT7_9GLOM</name>
<protein>
    <submittedName>
        <fullName evidence="1">15457_t:CDS:1</fullName>
    </submittedName>
</protein>
<gene>
    <name evidence="1" type="ORF">DHETER_LOCUS7177</name>
</gene>
<dbReference type="EMBL" id="CAJVPU010009857">
    <property type="protein sequence ID" value="CAG8599213.1"/>
    <property type="molecule type" value="Genomic_DNA"/>
</dbReference>
<keyword evidence="2" id="KW-1185">Reference proteome</keyword>
<accession>A0ACA9MNT7</accession>
<comment type="caution">
    <text evidence="1">The sequence shown here is derived from an EMBL/GenBank/DDBJ whole genome shotgun (WGS) entry which is preliminary data.</text>
</comment>
<reference evidence="1" key="1">
    <citation type="submission" date="2021-06" db="EMBL/GenBank/DDBJ databases">
        <authorList>
            <person name="Kallberg Y."/>
            <person name="Tangrot J."/>
            <person name="Rosling A."/>
        </authorList>
    </citation>
    <scope>NUCLEOTIDE SEQUENCE</scope>
    <source>
        <strain evidence="1">IL203A</strain>
    </source>
</reference>
<proteinExistence type="predicted"/>
<dbReference type="Proteomes" id="UP000789702">
    <property type="component" value="Unassembled WGS sequence"/>
</dbReference>
<feature type="non-terminal residue" evidence="1">
    <location>
        <position position="65"/>
    </location>
</feature>
<evidence type="ECO:0000313" key="2">
    <source>
        <dbReference type="Proteomes" id="UP000789702"/>
    </source>
</evidence>